<proteinExistence type="predicted"/>
<dbReference type="EMBL" id="CAJVPK010004976">
    <property type="protein sequence ID" value="CAG8640859.1"/>
    <property type="molecule type" value="Genomic_DNA"/>
</dbReference>
<protein>
    <submittedName>
        <fullName evidence="1">4289_t:CDS:1</fullName>
    </submittedName>
</protein>
<comment type="caution">
    <text evidence="1">The sequence shown here is derived from an EMBL/GenBank/DDBJ whole genome shotgun (WGS) entry which is preliminary data.</text>
</comment>
<gene>
    <name evidence="1" type="ORF">DEBURN_LOCUS11157</name>
</gene>
<name>A0A9N9GZC0_9GLOM</name>
<dbReference type="Proteomes" id="UP000789706">
    <property type="component" value="Unassembled WGS sequence"/>
</dbReference>
<feature type="non-terminal residue" evidence="1">
    <location>
        <position position="1"/>
    </location>
</feature>
<accession>A0A9N9GZC0</accession>
<reference evidence="1" key="1">
    <citation type="submission" date="2021-06" db="EMBL/GenBank/DDBJ databases">
        <authorList>
            <person name="Kallberg Y."/>
            <person name="Tangrot J."/>
            <person name="Rosling A."/>
        </authorList>
    </citation>
    <scope>NUCLEOTIDE SEQUENCE</scope>
    <source>
        <strain evidence="1">AZ414A</strain>
    </source>
</reference>
<feature type="non-terminal residue" evidence="1">
    <location>
        <position position="167"/>
    </location>
</feature>
<dbReference type="OrthoDB" id="2392358at2759"/>
<organism evidence="1 2">
    <name type="scientific">Diversispora eburnea</name>
    <dbReference type="NCBI Taxonomy" id="1213867"/>
    <lineage>
        <taxon>Eukaryota</taxon>
        <taxon>Fungi</taxon>
        <taxon>Fungi incertae sedis</taxon>
        <taxon>Mucoromycota</taxon>
        <taxon>Glomeromycotina</taxon>
        <taxon>Glomeromycetes</taxon>
        <taxon>Diversisporales</taxon>
        <taxon>Diversisporaceae</taxon>
        <taxon>Diversispora</taxon>
    </lineage>
</organism>
<evidence type="ECO:0000313" key="2">
    <source>
        <dbReference type="Proteomes" id="UP000789706"/>
    </source>
</evidence>
<evidence type="ECO:0000313" key="1">
    <source>
        <dbReference type="EMBL" id="CAG8640859.1"/>
    </source>
</evidence>
<keyword evidence="2" id="KW-1185">Reference proteome</keyword>
<dbReference type="AlphaFoldDB" id="A0A9N9GZC0"/>
<sequence>RSEDEEAETFEESDEEFDIFGELPEIELFKFNKENYINAQITLENEIVNQLIPSSLPLSSTTLVEEVNELSYILDLTIYKNFSPCVLIDYFNNKLQICGQTTNVRNICHCELGCKNHLWNIWRKNIQIPCIGLYTCDAIYKYQGISKIVFDDASTVRYICNNCYESY</sequence>